<dbReference type="PANTHER" id="PTHR42941">
    <property type="entry name" value="SLL1037 PROTEIN"/>
    <property type="match status" value="1"/>
</dbReference>
<dbReference type="InterPro" id="IPR011852">
    <property type="entry name" value="TRAP_TAXI"/>
</dbReference>
<keyword evidence="1" id="KW-0732">Signal</keyword>
<dbReference type="EMBL" id="BMEV01000009">
    <property type="protein sequence ID" value="GGH71404.1"/>
    <property type="molecule type" value="Genomic_DNA"/>
</dbReference>
<reference evidence="2" key="2">
    <citation type="submission" date="2020-09" db="EMBL/GenBank/DDBJ databases">
        <authorList>
            <person name="Sun Q."/>
            <person name="Zhou Y."/>
        </authorList>
    </citation>
    <scope>NUCLEOTIDE SEQUENCE</scope>
    <source>
        <strain evidence="2">CGMCC 1.12360</strain>
    </source>
</reference>
<feature type="signal peptide" evidence="1">
    <location>
        <begin position="1"/>
        <end position="23"/>
    </location>
</feature>
<dbReference type="RefSeq" id="WP_188391017.1">
    <property type="nucleotide sequence ID" value="NZ_BMEV01000009.1"/>
</dbReference>
<proteinExistence type="predicted"/>
<gene>
    <name evidence="2" type="ORF">GCM10010978_07290</name>
</gene>
<dbReference type="SUPFAM" id="SSF53850">
    <property type="entry name" value="Periplasmic binding protein-like II"/>
    <property type="match status" value="1"/>
</dbReference>
<dbReference type="Gene3D" id="3.40.190.10">
    <property type="entry name" value="Periplasmic binding protein-like II"/>
    <property type="match status" value="2"/>
</dbReference>
<protein>
    <submittedName>
        <fullName evidence="2">C4-dicarboxylate ABC transporter substrate-binding protein</fullName>
    </submittedName>
</protein>
<accession>A0A8J3EJF2</accession>
<feature type="chain" id="PRO_5035150437" evidence="1">
    <location>
        <begin position="24"/>
        <end position="332"/>
    </location>
</feature>
<evidence type="ECO:0000256" key="1">
    <source>
        <dbReference type="SAM" id="SignalP"/>
    </source>
</evidence>
<evidence type="ECO:0000313" key="2">
    <source>
        <dbReference type="EMBL" id="GGH71404.1"/>
    </source>
</evidence>
<dbReference type="AlphaFoldDB" id="A0A8J3EJF2"/>
<dbReference type="CDD" id="cd13520">
    <property type="entry name" value="PBP2_TAXI_TRAP"/>
    <property type="match status" value="1"/>
</dbReference>
<organism evidence="2 3">
    <name type="scientific">Compostibacillus humi</name>
    <dbReference type="NCBI Taxonomy" id="1245525"/>
    <lineage>
        <taxon>Bacteria</taxon>
        <taxon>Bacillati</taxon>
        <taxon>Bacillota</taxon>
        <taxon>Bacilli</taxon>
        <taxon>Bacillales</taxon>
        <taxon>Bacillaceae</taxon>
        <taxon>Compostibacillus</taxon>
    </lineage>
</organism>
<comment type="caution">
    <text evidence="2">The sequence shown here is derived from an EMBL/GenBank/DDBJ whole genome shotgun (WGS) entry which is preliminary data.</text>
</comment>
<dbReference type="PROSITE" id="PS51257">
    <property type="entry name" value="PROKAR_LIPOPROTEIN"/>
    <property type="match status" value="1"/>
</dbReference>
<dbReference type="PANTHER" id="PTHR42941:SF1">
    <property type="entry name" value="SLL1037 PROTEIN"/>
    <property type="match status" value="1"/>
</dbReference>
<dbReference type="Proteomes" id="UP000602050">
    <property type="component" value="Unassembled WGS sequence"/>
</dbReference>
<keyword evidence="3" id="KW-1185">Reference proteome</keyword>
<evidence type="ECO:0000313" key="3">
    <source>
        <dbReference type="Proteomes" id="UP000602050"/>
    </source>
</evidence>
<dbReference type="Pfam" id="PF16868">
    <property type="entry name" value="NMT1_3"/>
    <property type="match status" value="1"/>
</dbReference>
<dbReference type="NCBIfam" id="TIGR02122">
    <property type="entry name" value="TRAP_TAXI"/>
    <property type="match status" value="1"/>
</dbReference>
<name>A0A8J3EJF2_9BACI</name>
<reference evidence="2" key="1">
    <citation type="journal article" date="2014" name="Int. J. Syst. Evol. Microbiol.">
        <title>Complete genome sequence of Corynebacterium casei LMG S-19264T (=DSM 44701T), isolated from a smear-ripened cheese.</title>
        <authorList>
            <consortium name="US DOE Joint Genome Institute (JGI-PGF)"/>
            <person name="Walter F."/>
            <person name="Albersmeier A."/>
            <person name="Kalinowski J."/>
            <person name="Ruckert C."/>
        </authorList>
    </citation>
    <scope>NUCLEOTIDE SEQUENCE</scope>
    <source>
        <strain evidence="2">CGMCC 1.12360</strain>
    </source>
</reference>
<sequence length="332" mass="36396">MKKLIRSCLLFLVIFLTACGAEHGDSPLQTTIVGGSVGGAWSVFTEGIAETIRREYDGSIVTVEPGGIVENPAMVSLGKVPYGLSYAMTAYAAYEGAEPYDKPYNDIRAVSVVIPGNYYQFLVSADYRYDSLEGIINDKAPMRLALDAKGSAGEIITRQIFAEYGVTYDDIVAWGGTVDHLSGSKTFEMMADNRMDATGDAVSVPSSDIIEATTTMDLKMFSFPDDVLENVSEKLGMETATIPKNSYSFLQEDIQTLNTPAILIVHKDVPEEEVYQVTKAIYEHLDYLRNVHGEFQNLTERNMASVGQIPLHPGAEKFFEEKGMLDEGVTGE</sequence>